<protein>
    <submittedName>
        <fullName evidence="1">Uncharacterized protein</fullName>
    </submittedName>
</protein>
<sequence>MTVSVDDIAEAVSTDINGHDFGESFTTEIAYILKKSIENTRELTAVVLPRDEDSEPKTRQKDLFTFVVDVAVLRPATSIEPAAIKPFLVLPRSVRDFLKRSKPAGASWVQSTLKTPYSYDVLNADSILVSVIQNRYTLIQ</sequence>
<evidence type="ECO:0000313" key="2">
    <source>
        <dbReference type="Proteomes" id="UP000318313"/>
    </source>
</evidence>
<keyword evidence="2" id="KW-1185">Reference proteome</keyword>
<proteinExistence type="predicted"/>
<name>A0A518IKU2_9PLAN</name>
<dbReference type="EMBL" id="CP037452">
    <property type="protein sequence ID" value="QDV53702.1"/>
    <property type="molecule type" value="Genomic_DNA"/>
</dbReference>
<reference evidence="1 2" key="1">
    <citation type="submission" date="2019-03" db="EMBL/GenBank/DDBJ databases">
        <title>Deep-cultivation of Planctomycetes and their phenomic and genomic characterization uncovers novel biology.</title>
        <authorList>
            <person name="Wiegand S."/>
            <person name="Jogler M."/>
            <person name="Boedeker C."/>
            <person name="Pinto D."/>
            <person name="Vollmers J."/>
            <person name="Rivas-Marin E."/>
            <person name="Kohn T."/>
            <person name="Peeters S.H."/>
            <person name="Heuer A."/>
            <person name="Rast P."/>
            <person name="Oberbeckmann S."/>
            <person name="Bunk B."/>
            <person name="Jeske O."/>
            <person name="Meyerdierks A."/>
            <person name="Storesund J.E."/>
            <person name="Kallscheuer N."/>
            <person name="Luecker S."/>
            <person name="Lage O.M."/>
            <person name="Pohl T."/>
            <person name="Merkel B.J."/>
            <person name="Hornburger P."/>
            <person name="Mueller R.-W."/>
            <person name="Bruemmer F."/>
            <person name="Labrenz M."/>
            <person name="Spormann A.M."/>
            <person name="Op den Camp H."/>
            <person name="Overmann J."/>
            <person name="Amann R."/>
            <person name="Jetten M.S.M."/>
            <person name="Mascher T."/>
            <person name="Medema M.H."/>
            <person name="Devos D.P."/>
            <person name="Kaster A.-K."/>
            <person name="Ovreas L."/>
            <person name="Rohde M."/>
            <person name="Galperin M.Y."/>
            <person name="Jogler C."/>
        </authorList>
    </citation>
    <scope>NUCLEOTIDE SEQUENCE [LARGE SCALE GENOMIC DNA]</scope>
    <source>
        <strain evidence="1 2">Enr17</strain>
    </source>
</reference>
<dbReference type="AlphaFoldDB" id="A0A518IKU2"/>
<gene>
    <name evidence="1" type="ORF">Enr17x_57830</name>
</gene>
<accession>A0A518IKU2</accession>
<dbReference type="RefSeq" id="WP_145313400.1">
    <property type="nucleotide sequence ID" value="NZ_CP037452.1"/>
</dbReference>
<organism evidence="1 2">
    <name type="scientific">Gimesia fumaroli</name>
    <dbReference type="NCBI Taxonomy" id="2527976"/>
    <lineage>
        <taxon>Bacteria</taxon>
        <taxon>Pseudomonadati</taxon>
        <taxon>Planctomycetota</taxon>
        <taxon>Planctomycetia</taxon>
        <taxon>Planctomycetales</taxon>
        <taxon>Planctomycetaceae</taxon>
        <taxon>Gimesia</taxon>
    </lineage>
</organism>
<dbReference type="KEGG" id="gfm:Enr17x_57830"/>
<dbReference type="OrthoDB" id="9831378at2"/>
<dbReference type="Proteomes" id="UP000318313">
    <property type="component" value="Chromosome"/>
</dbReference>
<evidence type="ECO:0000313" key="1">
    <source>
        <dbReference type="EMBL" id="QDV53702.1"/>
    </source>
</evidence>